<proteinExistence type="predicted"/>
<evidence type="ECO:0000313" key="3">
    <source>
        <dbReference type="Proteomes" id="UP000320735"/>
    </source>
</evidence>
<name>A0A5C6BLZ2_9PLAN</name>
<dbReference type="EMBL" id="SJPP01000001">
    <property type="protein sequence ID" value="TWU12471.1"/>
    <property type="molecule type" value="Genomic_DNA"/>
</dbReference>
<organism evidence="2 3">
    <name type="scientific">Symmachiella macrocystis</name>
    <dbReference type="NCBI Taxonomy" id="2527985"/>
    <lineage>
        <taxon>Bacteria</taxon>
        <taxon>Pseudomonadati</taxon>
        <taxon>Planctomycetota</taxon>
        <taxon>Planctomycetia</taxon>
        <taxon>Planctomycetales</taxon>
        <taxon>Planctomycetaceae</taxon>
        <taxon>Symmachiella</taxon>
    </lineage>
</organism>
<gene>
    <name evidence="2" type="ORF">CA54_12950</name>
</gene>
<keyword evidence="1" id="KW-0812">Transmembrane</keyword>
<comment type="caution">
    <text evidence="2">The sequence shown here is derived from an EMBL/GenBank/DDBJ whole genome shotgun (WGS) entry which is preliminary data.</text>
</comment>
<evidence type="ECO:0000256" key="1">
    <source>
        <dbReference type="SAM" id="Phobius"/>
    </source>
</evidence>
<protein>
    <submittedName>
        <fullName evidence="2">Uncharacterized protein</fullName>
    </submittedName>
</protein>
<dbReference type="Proteomes" id="UP000320735">
    <property type="component" value="Unassembled WGS sequence"/>
</dbReference>
<dbReference type="AlphaFoldDB" id="A0A5C6BLZ2"/>
<evidence type="ECO:0000313" key="2">
    <source>
        <dbReference type="EMBL" id="TWU12471.1"/>
    </source>
</evidence>
<reference evidence="2 3" key="1">
    <citation type="submission" date="2019-02" db="EMBL/GenBank/DDBJ databases">
        <title>Deep-cultivation of Planctomycetes and their phenomic and genomic characterization uncovers novel biology.</title>
        <authorList>
            <person name="Wiegand S."/>
            <person name="Jogler M."/>
            <person name="Boedeker C."/>
            <person name="Pinto D."/>
            <person name="Vollmers J."/>
            <person name="Rivas-Marin E."/>
            <person name="Kohn T."/>
            <person name="Peeters S.H."/>
            <person name="Heuer A."/>
            <person name="Rast P."/>
            <person name="Oberbeckmann S."/>
            <person name="Bunk B."/>
            <person name="Jeske O."/>
            <person name="Meyerdierks A."/>
            <person name="Storesund J.E."/>
            <person name="Kallscheuer N."/>
            <person name="Luecker S."/>
            <person name="Lage O.M."/>
            <person name="Pohl T."/>
            <person name="Merkel B.J."/>
            <person name="Hornburger P."/>
            <person name="Mueller R.-W."/>
            <person name="Bruemmer F."/>
            <person name="Labrenz M."/>
            <person name="Spormann A.M."/>
            <person name="Op Den Camp H."/>
            <person name="Overmann J."/>
            <person name="Amann R."/>
            <person name="Jetten M.S.M."/>
            <person name="Mascher T."/>
            <person name="Medema M.H."/>
            <person name="Devos D.P."/>
            <person name="Kaster A.-K."/>
            <person name="Ovreas L."/>
            <person name="Rohde M."/>
            <person name="Galperin M.Y."/>
            <person name="Jogler C."/>
        </authorList>
    </citation>
    <scope>NUCLEOTIDE SEQUENCE [LARGE SCALE GENOMIC DNA]</scope>
    <source>
        <strain evidence="2 3">CA54</strain>
    </source>
</reference>
<sequence>MFGGPQSSITGYVLNSLYKRFSLSERSIDENRNDNPMNELNDLKRSGSLRRFLAGSVLIAMVLFVVFGIVLLRPKIDELPFASETWVAWDPNDVPRRDAKAFTIPQRMINDLVSNHLVGKNRQQIEAILGESPTWSEERRHSTFNNVLSSDGTYYVRNGEGHYGDEYEWDLIYDIGAYYPPEGLESFGVDSDMVDEQLVIRLDANGRFESWYVIGSPEWPSRLSKEAAKWFRQTRRDQ</sequence>
<feature type="transmembrane region" description="Helical" evidence="1">
    <location>
        <begin position="52"/>
        <end position="72"/>
    </location>
</feature>
<accession>A0A5C6BLZ2</accession>
<keyword evidence="1" id="KW-0472">Membrane</keyword>
<keyword evidence="1" id="KW-1133">Transmembrane helix</keyword>
<keyword evidence="3" id="KW-1185">Reference proteome</keyword>